<dbReference type="GO" id="GO:0043565">
    <property type="term" value="F:sequence-specific DNA binding"/>
    <property type="evidence" value="ECO:0007669"/>
    <property type="project" value="TreeGrafter"/>
</dbReference>
<evidence type="ECO:0000313" key="12">
    <source>
        <dbReference type="Proteomes" id="UP000095023"/>
    </source>
</evidence>
<dbReference type="CDD" id="cd12148">
    <property type="entry name" value="fungal_TF_MHR"/>
    <property type="match status" value="1"/>
</dbReference>
<keyword evidence="3" id="KW-0862">Zinc</keyword>
<keyword evidence="6" id="KW-0804">Transcription</keyword>
<dbReference type="PROSITE" id="PS50048">
    <property type="entry name" value="ZN2_CY6_FUNGAL_2"/>
    <property type="match status" value="1"/>
</dbReference>
<evidence type="ECO:0000259" key="10">
    <source>
        <dbReference type="PROSITE" id="PS50048"/>
    </source>
</evidence>
<dbReference type="AlphaFoldDB" id="A0A1E4T9Z0"/>
<dbReference type="CDD" id="cd00067">
    <property type="entry name" value="GAL4"/>
    <property type="match status" value="1"/>
</dbReference>
<dbReference type="EMBL" id="KV453843">
    <property type="protein sequence ID" value="ODV88570.1"/>
    <property type="molecule type" value="Genomic_DNA"/>
</dbReference>
<keyword evidence="12" id="KW-1185">Reference proteome</keyword>
<accession>A0A1E4T9Z0</accession>
<dbReference type="InterPro" id="IPR051711">
    <property type="entry name" value="Stress_Response_Reg"/>
</dbReference>
<dbReference type="Proteomes" id="UP000095023">
    <property type="component" value="Unassembled WGS sequence"/>
</dbReference>
<feature type="non-terminal residue" evidence="11">
    <location>
        <position position="582"/>
    </location>
</feature>
<dbReference type="GO" id="GO:0005634">
    <property type="term" value="C:nucleus"/>
    <property type="evidence" value="ECO:0007669"/>
    <property type="project" value="UniProtKB-SubCell"/>
</dbReference>
<protein>
    <recommendedName>
        <fullName evidence="10">Zn(2)-C6 fungal-type domain-containing protein</fullName>
    </recommendedName>
</protein>
<evidence type="ECO:0000313" key="11">
    <source>
        <dbReference type="EMBL" id="ODV88570.1"/>
    </source>
</evidence>
<dbReference type="GO" id="GO:0008270">
    <property type="term" value="F:zinc ion binding"/>
    <property type="evidence" value="ECO:0007669"/>
    <property type="project" value="InterPro"/>
</dbReference>
<keyword evidence="2" id="KW-0479">Metal-binding</keyword>
<organism evidence="11 12">
    <name type="scientific">Tortispora caseinolytica NRRL Y-17796</name>
    <dbReference type="NCBI Taxonomy" id="767744"/>
    <lineage>
        <taxon>Eukaryota</taxon>
        <taxon>Fungi</taxon>
        <taxon>Dikarya</taxon>
        <taxon>Ascomycota</taxon>
        <taxon>Saccharomycotina</taxon>
        <taxon>Trigonopsidomycetes</taxon>
        <taxon>Trigonopsidales</taxon>
        <taxon>Trigonopsidaceae</taxon>
        <taxon>Tortispora</taxon>
    </lineage>
</organism>
<keyword evidence="9" id="KW-1133">Transmembrane helix</keyword>
<evidence type="ECO:0000256" key="3">
    <source>
        <dbReference type="ARBA" id="ARBA00022833"/>
    </source>
</evidence>
<keyword evidence="7" id="KW-0539">Nucleus</keyword>
<dbReference type="InterPro" id="IPR036864">
    <property type="entry name" value="Zn2-C6_fun-type_DNA-bd_sf"/>
</dbReference>
<dbReference type="PROSITE" id="PS00463">
    <property type="entry name" value="ZN2_CY6_FUNGAL_1"/>
    <property type="match status" value="1"/>
</dbReference>
<feature type="compositionally biased region" description="Basic and acidic residues" evidence="8">
    <location>
        <begin position="7"/>
        <end position="18"/>
    </location>
</feature>
<dbReference type="Pfam" id="PF04082">
    <property type="entry name" value="Fungal_trans"/>
    <property type="match status" value="1"/>
</dbReference>
<keyword evidence="9" id="KW-0472">Membrane</keyword>
<keyword evidence="9" id="KW-0812">Transmembrane</keyword>
<keyword evidence="4" id="KW-0805">Transcription regulation</keyword>
<feature type="transmembrane region" description="Helical" evidence="9">
    <location>
        <begin position="509"/>
        <end position="527"/>
    </location>
</feature>
<evidence type="ECO:0000256" key="4">
    <source>
        <dbReference type="ARBA" id="ARBA00023015"/>
    </source>
</evidence>
<evidence type="ECO:0000256" key="1">
    <source>
        <dbReference type="ARBA" id="ARBA00004123"/>
    </source>
</evidence>
<dbReference type="Pfam" id="PF00172">
    <property type="entry name" value="Zn_clus"/>
    <property type="match status" value="1"/>
</dbReference>
<dbReference type="SMART" id="SM00906">
    <property type="entry name" value="Fungal_trans"/>
    <property type="match status" value="1"/>
</dbReference>
<evidence type="ECO:0000256" key="6">
    <source>
        <dbReference type="ARBA" id="ARBA00023163"/>
    </source>
</evidence>
<comment type="subcellular location">
    <subcellularLocation>
        <location evidence="1">Nucleus</location>
    </subcellularLocation>
</comment>
<dbReference type="SMART" id="SM00066">
    <property type="entry name" value="GAL4"/>
    <property type="match status" value="1"/>
</dbReference>
<proteinExistence type="predicted"/>
<dbReference type="GO" id="GO:0000981">
    <property type="term" value="F:DNA-binding transcription factor activity, RNA polymerase II-specific"/>
    <property type="evidence" value="ECO:0007669"/>
    <property type="project" value="InterPro"/>
</dbReference>
<evidence type="ECO:0000256" key="5">
    <source>
        <dbReference type="ARBA" id="ARBA00023125"/>
    </source>
</evidence>
<dbReference type="GO" id="GO:0045944">
    <property type="term" value="P:positive regulation of transcription by RNA polymerase II"/>
    <property type="evidence" value="ECO:0007669"/>
    <property type="project" value="TreeGrafter"/>
</dbReference>
<evidence type="ECO:0000256" key="2">
    <source>
        <dbReference type="ARBA" id="ARBA00022723"/>
    </source>
</evidence>
<name>A0A1E4T9Z0_9ASCO</name>
<reference evidence="12" key="1">
    <citation type="submission" date="2016-02" db="EMBL/GenBank/DDBJ databases">
        <title>Comparative genomics of biotechnologically important yeasts.</title>
        <authorList>
            <consortium name="DOE Joint Genome Institute"/>
            <person name="Riley R."/>
            <person name="Haridas S."/>
            <person name="Wolfe K.H."/>
            <person name="Lopes M.R."/>
            <person name="Hittinger C.T."/>
            <person name="Goker M."/>
            <person name="Salamov A."/>
            <person name="Wisecaver J."/>
            <person name="Long T.M."/>
            <person name="Aerts A.L."/>
            <person name="Barry K."/>
            <person name="Choi C."/>
            <person name="Clum A."/>
            <person name="Coughlan A.Y."/>
            <person name="Deshpande S."/>
            <person name="Douglass A.P."/>
            <person name="Hanson S.J."/>
            <person name="Klenk H.-P."/>
            <person name="Labutti K."/>
            <person name="Lapidus A."/>
            <person name="Lindquist E."/>
            <person name="Lipzen A."/>
            <person name="Meier-Kolthoff J.P."/>
            <person name="Ohm R.A."/>
            <person name="Otillar R.P."/>
            <person name="Pangilinan J."/>
            <person name="Peng Y."/>
            <person name="Rokas A."/>
            <person name="Rosa C.A."/>
            <person name="Scheuner C."/>
            <person name="Sibirny A.A."/>
            <person name="Slot J.C."/>
            <person name="Stielow J.B."/>
            <person name="Sun H."/>
            <person name="Kurtzman C.P."/>
            <person name="Blackwell M."/>
            <person name="Jeffries T.W."/>
            <person name="Grigoriev I.V."/>
        </authorList>
    </citation>
    <scope>NUCLEOTIDE SEQUENCE [LARGE SCALE GENOMIC DNA]</scope>
    <source>
        <strain evidence="12">NRRL Y-17796</strain>
    </source>
</reference>
<dbReference type="GO" id="GO:0006351">
    <property type="term" value="P:DNA-templated transcription"/>
    <property type="evidence" value="ECO:0007669"/>
    <property type="project" value="InterPro"/>
</dbReference>
<feature type="domain" description="Zn(2)-C6 fungal-type" evidence="10">
    <location>
        <begin position="31"/>
        <end position="60"/>
    </location>
</feature>
<keyword evidence="5" id="KW-0238">DNA-binding</keyword>
<dbReference type="OrthoDB" id="422427at2759"/>
<feature type="region of interest" description="Disordered" evidence="8">
    <location>
        <begin position="1"/>
        <end position="23"/>
    </location>
</feature>
<gene>
    <name evidence="11" type="ORF">CANCADRAFT_148272</name>
</gene>
<dbReference type="InterPro" id="IPR001138">
    <property type="entry name" value="Zn2Cys6_DnaBD"/>
</dbReference>
<dbReference type="SUPFAM" id="SSF57701">
    <property type="entry name" value="Zn2/Cys6 DNA-binding domain"/>
    <property type="match status" value="1"/>
</dbReference>
<dbReference type="PANTHER" id="PTHR47540">
    <property type="entry name" value="THIAMINE REPRESSIBLE GENES REGULATORY PROTEIN THI5"/>
    <property type="match status" value="1"/>
</dbReference>
<evidence type="ECO:0000256" key="8">
    <source>
        <dbReference type="SAM" id="MobiDB-lite"/>
    </source>
</evidence>
<evidence type="ECO:0000256" key="9">
    <source>
        <dbReference type="SAM" id="Phobius"/>
    </source>
</evidence>
<dbReference type="PANTHER" id="PTHR47540:SF1">
    <property type="entry name" value="ACTIVATOR OF STRESS GENES 1-RELATED"/>
    <property type="match status" value="1"/>
</dbReference>
<dbReference type="InterPro" id="IPR007219">
    <property type="entry name" value="XnlR_reg_dom"/>
</dbReference>
<evidence type="ECO:0000256" key="7">
    <source>
        <dbReference type="ARBA" id="ARBA00023242"/>
    </source>
</evidence>
<sequence>MNPNTPDSDKPSGSKDAQEPLPLKKRRVTRACDECRRKKIRCDAESPCSHCAAYGYTCTYNQPSLRRKAMQLKSFQEIEKRLQSYELIIHALIPDLDLDSPDFDLKHVLNQIRRILSQFDEHLLDKSLKEWARVMNLNLDTINMQPTTIPFLTELYSMLPPKAHCLYLVDVAFTQAMALTTVFHIPSFLDSVEQIYATSPSEFTAKKQQFLTVLISTLSVGILFADTPLDSAIKYDKSQAYDFYLAAKRVLDFKGPRGFHTMKAVLSLLMMLTYLFSTTRLSECYTFSGIALRAALSIGLHRRVLNKFSSVELEVRKRLFWSLRKLDIYSGAITGLPTGLRLRDITQDIPLDIEDKYLTDNGVLPHTKTISPISFSLVHNRLIEILGHTVTTVYPTKPSTMEQSGMHRIKYSQIAHIERELRDWVQSLPEELKPNMQNPCEHGMNQGLLYLSYCHVRLFLYRPFIHYVSASRTNTTATEYMCAMNCVNCARIVMNIADVLSAKDMLNPHYWFTIYTIFFAVTCLVYYSSENLGHPSAFIVRKDAEIGKNILGKFRKHSTPAARNYLIVVKLFEKLDKRMANV</sequence>
<dbReference type="Gene3D" id="4.10.240.10">
    <property type="entry name" value="Zn(2)-C6 fungal-type DNA-binding domain"/>
    <property type="match status" value="1"/>
</dbReference>